<dbReference type="EMBL" id="JAHLFU010000237">
    <property type="protein sequence ID" value="MBU3854451.1"/>
    <property type="molecule type" value="Genomic_DNA"/>
</dbReference>
<dbReference type="AlphaFoldDB" id="A0A9E2P389"/>
<feature type="signal peptide" evidence="2">
    <location>
        <begin position="1"/>
        <end position="21"/>
    </location>
</feature>
<reference evidence="3" key="1">
    <citation type="journal article" date="2021" name="PeerJ">
        <title>Extensive microbial diversity within the chicken gut microbiome revealed by metagenomics and culture.</title>
        <authorList>
            <person name="Gilroy R."/>
            <person name="Ravi A."/>
            <person name="Getino M."/>
            <person name="Pursley I."/>
            <person name="Horton D.L."/>
            <person name="Alikhan N.F."/>
            <person name="Baker D."/>
            <person name="Gharbi K."/>
            <person name="Hall N."/>
            <person name="Watson M."/>
            <person name="Adriaenssens E.M."/>
            <person name="Foster-Nyarko E."/>
            <person name="Jarju S."/>
            <person name="Secka A."/>
            <person name="Antonio M."/>
            <person name="Oren A."/>
            <person name="Chaudhuri R.R."/>
            <person name="La Ragione R."/>
            <person name="Hildebrand F."/>
            <person name="Pallen M.J."/>
        </authorList>
    </citation>
    <scope>NUCLEOTIDE SEQUENCE</scope>
    <source>
        <strain evidence="3">G3-2149</strain>
    </source>
</reference>
<dbReference type="CDD" id="cd16325">
    <property type="entry name" value="LolA"/>
    <property type="match status" value="1"/>
</dbReference>
<evidence type="ECO:0008006" key="5">
    <source>
        <dbReference type="Google" id="ProtNLM"/>
    </source>
</evidence>
<evidence type="ECO:0000256" key="2">
    <source>
        <dbReference type="SAM" id="SignalP"/>
    </source>
</evidence>
<gene>
    <name evidence="3" type="ORF">H9789_11690</name>
</gene>
<proteinExistence type="predicted"/>
<dbReference type="InterPro" id="IPR029046">
    <property type="entry name" value="LolA/LolB/LppX"/>
</dbReference>
<reference evidence="3" key="2">
    <citation type="submission" date="2021-04" db="EMBL/GenBank/DDBJ databases">
        <authorList>
            <person name="Gilroy R."/>
        </authorList>
    </citation>
    <scope>NUCLEOTIDE SEQUENCE</scope>
    <source>
        <strain evidence="3">G3-2149</strain>
    </source>
</reference>
<evidence type="ECO:0000256" key="1">
    <source>
        <dbReference type="ARBA" id="ARBA00022729"/>
    </source>
</evidence>
<accession>A0A9E2P389</accession>
<dbReference type="Gene3D" id="2.50.20.10">
    <property type="entry name" value="Lipoprotein localisation LolA/LolB/LppX"/>
    <property type="match status" value="1"/>
</dbReference>
<organism evidence="3 4">
    <name type="scientific">Candidatus Paraprevotella stercoravium</name>
    <dbReference type="NCBI Taxonomy" id="2838725"/>
    <lineage>
        <taxon>Bacteria</taxon>
        <taxon>Pseudomonadati</taxon>
        <taxon>Bacteroidota</taxon>
        <taxon>Bacteroidia</taxon>
        <taxon>Bacteroidales</taxon>
        <taxon>Prevotellaceae</taxon>
        <taxon>Paraprevotella</taxon>
    </lineage>
</organism>
<keyword evidence="1 2" id="KW-0732">Signal</keyword>
<name>A0A9E2P389_9BACT</name>
<dbReference type="SUPFAM" id="SSF89392">
    <property type="entry name" value="Prokaryotic lipoproteins and lipoprotein localization factors"/>
    <property type="match status" value="1"/>
</dbReference>
<feature type="chain" id="PRO_5038476494" description="Outer membrane lipoprotein carrier protein LolA" evidence="2">
    <location>
        <begin position="22"/>
        <end position="212"/>
    </location>
</feature>
<evidence type="ECO:0000313" key="3">
    <source>
        <dbReference type="EMBL" id="MBU3854451.1"/>
    </source>
</evidence>
<evidence type="ECO:0000313" key="4">
    <source>
        <dbReference type="Proteomes" id="UP000823865"/>
    </source>
</evidence>
<comment type="caution">
    <text evidence="3">The sequence shown here is derived from an EMBL/GenBank/DDBJ whole genome shotgun (WGS) entry which is preliminary data.</text>
</comment>
<sequence length="212" mass="24278">MKKIFLLLLFVCGLQSISAQKDSQARKVLEATEKAFTQGGGVKARFSAENFVNGQSQGKTEGTMMILNQKFQLTTDQVITWFDGKTQWSYLKQNDEVNVSTPSKAELQGMNPYAFLSIYKKGFRYTMQKGSLRGQGVYTVHLTAEKPSDDLQEILLDVSQSNYTPFCIRFRQKNGVWTKIVVRDFKNKQSFKEQDFVFPKEAYPHAEIIDLR</sequence>
<dbReference type="Pfam" id="PF16584">
    <property type="entry name" value="LolA_2"/>
    <property type="match status" value="1"/>
</dbReference>
<protein>
    <recommendedName>
        <fullName evidence="5">Outer membrane lipoprotein carrier protein LolA</fullName>
    </recommendedName>
</protein>
<dbReference type="Proteomes" id="UP000823865">
    <property type="component" value="Unassembled WGS sequence"/>
</dbReference>
<dbReference type="InterPro" id="IPR004564">
    <property type="entry name" value="OM_lipoprot_carrier_LolA-like"/>
</dbReference>